<dbReference type="PANTHER" id="PTHR42643:SF24">
    <property type="entry name" value="IONOTROPIC RECEPTOR 60A"/>
    <property type="match status" value="1"/>
</dbReference>
<dbReference type="Gene3D" id="1.10.287.70">
    <property type="match status" value="1"/>
</dbReference>
<keyword evidence="9" id="KW-0732">Signal</keyword>
<organism evidence="10 11">
    <name type="scientific">Folsomia candida</name>
    <name type="common">Springtail</name>
    <dbReference type="NCBI Taxonomy" id="158441"/>
    <lineage>
        <taxon>Eukaryota</taxon>
        <taxon>Metazoa</taxon>
        <taxon>Ecdysozoa</taxon>
        <taxon>Arthropoda</taxon>
        <taxon>Hexapoda</taxon>
        <taxon>Collembola</taxon>
        <taxon>Entomobryomorpha</taxon>
        <taxon>Isotomoidea</taxon>
        <taxon>Isotomidae</taxon>
        <taxon>Proisotominae</taxon>
        <taxon>Folsomia</taxon>
    </lineage>
</organism>
<feature type="transmembrane region" description="Helical" evidence="8">
    <location>
        <begin position="185"/>
        <end position="203"/>
    </location>
</feature>
<evidence type="ECO:0000256" key="6">
    <source>
        <dbReference type="ARBA" id="ARBA00023170"/>
    </source>
</evidence>
<proteinExistence type="predicted"/>
<sequence>MMTPIYMFSIPFFYFTLAAAKAADILPVFHILLDKLGPCDIQIIADGWRTNIDWHNNKDSKYVPGTVYIEAPLRSWCSSNQELIPLGEVVGHKLRNPFNKIIKKFTATGNVVQIVFLTVNQTRIPRCTFTSEGRFEFRTTNHNLNWRSYLDTSVSIGPAGYEYLSCYRQEYVSFRFYITPFEPRLWVALGISLVSIVAILSTYKYFTALRGISFSAWLFILGTLFEESSPIPVEIGRRWFVRFILGSWCVVSLILTNCYSGTMISELNSPLPALRPSSFADLVCENIEGNDVPKFHETYNIMKAKMEAMFYNNSHLKDGSTDIMKSFLQGTPKNIYGRVAWYFAHTREIILNSERTSLWKFNAWTAQKMVNPFSSSHCFRLLSLPHISDGYLTHPELLQVLNLFVKDDIKEHKIQIMLIGRL</sequence>
<evidence type="ECO:0000256" key="5">
    <source>
        <dbReference type="ARBA" id="ARBA00023136"/>
    </source>
</evidence>
<dbReference type="EMBL" id="LNIX01000030">
    <property type="protein sequence ID" value="OXA41245.1"/>
    <property type="molecule type" value="Genomic_DNA"/>
</dbReference>
<keyword evidence="6" id="KW-0675">Receptor</keyword>
<evidence type="ECO:0000256" key="4">
    <source>
        <dbReference type="ARBA" id="ARBA00022989"/>
    </source>
</evidence>
<reference evidence="10 11" key="1">
    <citation type="submission" date="2015-12" db="EMBL/GenBank/DDBJ databases">
        <title>The genome of Folsomia candida.</title>
        <authorList>
            <person name="Faddeeva A."/>
            <person name="Derks M.F."/>
            <person name="Anvar Y."/>
            <person name="Smit S."/>
            <person name="Van Straalen N."/>
            <person name="Roelofs D."/>
        </authorList>
    </citation>
    <scope>NUCLEOTIDE SEQUENCE [LARGE SCALE GENOMIC DNA]</scope>
    <source>
        <strain evidence="10 11">VU population</strain>
        <tissue evidence="10">Whole body</tissue>
    </source>
</reference>
<keyword evidence="5 8" id="KW-0472">Membrane</keyword>
<dbReference type="AlphaFoldDB" id="A0A226D6R8"/>
<evidence type="ECO:0000256" key="1">
    <source>
        <dbReference type="ARBA" id="ARBA00004651"/>
    </source>
</evidence>
<evidence type="ECO:0000256" key="3">
    <source>
        <dbReference type="ARBA" id="ARBA00022692"/>
    </source>
</evidence>
<evidence type="ECO:0000256" key="2">
    <source>
        <dbReference type="ARBA" id="ARBA00022475"/>
    </source>
</evidence>
<keyword evidence="11" id="KW-1185">Reference proteome</keyword>
<evidence type="ECO:0000256" key="8">
    <source>
        <dbReference type="SAM" id="Phobius"/>
    </source>
</evidence>
<evidence type="ECO:0000313" key="11">
    <source>
        <dbReference type="Proteomes" id="UP000198287"/>
    </source>
</evidence>
<accession>A0A226D6R8</accession>
<comment type="subcellular location">
    <subcellularLocation>
        <location evidence="1">Cell membrane</location>
        <topology evidence="1">Multi-pass membrane protein</topology>
    </subcellularLocation>
</comment>
<gene>
    <name evidence="10" type="ORF">Fcan01_23981</name>
</gene>
<feature type="transmembrane region" description="Helical" evidence="8">
    <location>
        <begin position="240"/>
        <end position="259"/>
    </location>
</feature>
<evidence type="ECO:0000256" key="7">
    <source>
        <dbReference type="ARBA" id="ARBA00023180"/>
    </source>
</evidence>
<feature type="signal peptide" evidence="9">
    <location>
        <begin position="1"/>
        <end position="22"/>
    </location>
</feature>
<protein>
    <submittedName>
        <fullName evidence="10">Uncharacterized protein</fullName>
    </submittedName>
</protein>
<keyword evidence="2" id="KW-1003">Cell membrane</keyword>
<keyword evidence="3 8" id="KW-0812">Transmembrane</keyword>
<dbReference type="InterPro" id="IPR052192">
    <property type="entry name" value="Insect_Ionotropic_Sensory_Rcpt"/>
</dbReference>
<feature type="chain" id="PRO_5012827389" evidence="9">
    <location>
        <begin position="23"/>
        <end position="422"/>
    </location>
</feature>
<comment type="caution">
    <text evidence="10">The sequence shown here is derived from an EMBL/GenBank/DDBJ whole genome shotgun (WGS) entry which is preliminary data.</text>
</comment>
<keyword evidence="4 8" id="KW-1133">Transmembrane helix</keyword>
<keyword evidence="7" id="KW-0325">Glycoprotein</keyword>
<evidence type="ECO:0000313" key="10">
    <source>
        <dbReference type="EMBL" id="OXA41245.1"/>
    </source>
</evidence>
<dbReference type="Proteomes" id="UP000198287">
    <property type="component" value="Unassembled WGS sequence"/>
</dbReference>
<evidence type="ECO:0000256" key="9">
    <source>
        <dbReference type="SAM" id="SignalP"/>
    </source>
</evidence>
<dbReference type="GO" id="GO:0005886">
    <property type="term" value="C:plasma membrane"/>
    <property type="evidence" value="ECO:0007669"/>
    <property type="project" value="UniProtKB-SubCell"/>
</dbReference>
<dbReference type="PANTHER" id="PTHR42643">
    <property type="entry name" value="IONOTROPIC RECEPTOR 20A-RELATED"/>
    <property type="match status" value="1"/>
</dbReference>
<name>A0A226D6R8_FOLCA</name>